<dbReference type="Proteomes" id="UP001500943">
    <property type="component" value="Unassembled WGS sequence"/>
</dbReference>
<accession>A0ABN1VT71</accession>
<evidence type="ECO:0000256" key="2">
    <source>
        <dbReference type="ARBA" id="ARBA00008814"/>
    </source>
</evidence>
<dbReference type="PANTHER" id="PTHR30532:SF24">
    <property type="entry name" value="FERRIC ENTEROBACTIN-BINDING PERIPLASMIC PROTEIN FEPB"/>
    <property type="match status" value="1"/>
</dbReference>
<gene>
    <name evidence="7" type="ORF">GCM10009655_18950</name>
</gene>
<feature type="signal peptide" evidence="5">
    <location>
        <begin position="1"/>
        <end position="24"/>
    </location>
</feature>
<keyword evidence="3" id="KW-0813">Transport</keyword>
<comment type="subcellular location">
    <subcellularLocation>
        <location evidence="1">Cell envelope</location>
    </subcellularLocation>
</comment>
<dbReference type="PROSITE" id="PS51257">
    <property type="entry name" value="PROKAR_LIPOPROTEIN"/>
    <property type="match status" value="1"/>
</dbReference>
<evidence type="ECO:0000256" key="4">
    <source>
        <dbReference type="ARBA" id="ARBA00022729"/>
    </source>
</evidence>
<dbReference type="InterPro" id="IPR002491">
    <property type="entry name" value="ABC_transptr_periplasmic_BD"/>
</dbReference>
<sequence>MSRRPRLAALAAATAALIALSGCAATATSKGDAGASEASDAFPVTIEHAFGNTVIEAEPQRVLTLGWGSGDAVLALGIVPVGMEAQNYGGDDNGVLPWAADALTELGTETPLIFPATTDAPAYEQIAEAAPDLILATYSGITEEQYDLLSEIAPVVAYPDAPWTTPWRDVISITGTALGKSVEADAVLTDIDALVAEQAAAHPEFEGKTVAATFDVGGTFYVYKPADPRVAFLVDLGLVSSPAVDTLANGDATFYYTLSYEKLDELDSDLLIAYAETKEVGDTFAAQPYAQSIPAIADGGLIAVNGASLVASVSPPTALSLPWGLDSYVDAIAAALK</sequence>
<keyword evidence="8" id="KW-1185">Reference proteome</keyword>
<evidence type="ECO:0000259" key="6">
    <source>
        <dbReference type="PROSITE" id="PS50983"/>
    </source>
</evidence>
<keyword evidence="4 5" id="KW-0732">Signal</keyword>
<evidence type="ECO:0000256" key="1">
    <source>
        <dbReference type="ARBA" id="ARBA00004196"/>
    </source>
</evidence>
<protein>
    <submittedName>
        <fullName evidence="7">Iron-siderophore ABC transporter substrate-binding protein</fullName>
    </submittedName>
</protein>
<evidence type="ECO:0000256" key="5">
    <source>
        <dbReference type="SAM" id="SignalP"/>
    </source>
</evidence>
<dbReference type="SUPFAM" id="SSF53807">
    <property type="entry name" value="Helical backbone' metal receptor"/>
    <property type="match status" value="1"/>
</dbReference>
<dbReference type="InterPro" id="IPR051313">
    <property type="entry name" value="Bact_iron-sidero_bind"/>
</dbReference>
<dbReference type="EMBL" id="BAAAKW010000032">
    <property type="protein sequence ID" value="GAA1219666.1"/>
    <property type="molecule type" value="Genomic_DNA"/>
</dbReference>
<comment type="caution">
    <text evidence="7">The sequence shown here is derived from an EMBL/GenBank/DDBJ whole genome shotgun (WGS) entry which is preliminary data.</text>
</comment>
<evidence type="ECO:0000256" key="3">
    <source>
        <dbReference type="ARBA" id="ARBA00022448"/>
    </source>
</evidence>
<evidence type="ECO:0000313" key="8">
    <source>
        <dbReference type="Proteomes" id="UP001500943"/>
    </source>
</evidence>
<organism evidence="7 8">
    <name type="scientific">Rhodoglobus aureus</name>
    <dbReference type="NCBI Taxonomy" id="191497"/>
    <lineage>
        <taxon>Bacteria</taxon>
        <taxon>Bacillati</taxon>
        <taxon>Actinomycetota</taxon>
        <taxon>Actinomycetes</taxon>
        <taxon>Micrococcales</taxon>
        <taxon>Microbacteriaceae</taxon>
        <taxon>Rhodoglobus</taxon>
    </lineage>
</organism>
<dbReference type="Pfam" id="PF01497">
    <property type="entry name" value="Peripla_BP_2"/>
    <property type="match status" value="1"/>
</dbReference>
<dbReference type="CDD" id="cd01146">
    <property type="entry name" value="FhuD"/>
    <property type="match status" value="1"/>
</dbReference>
<reference evidence="7 8" key="1">
    <citation type="journal article" date="2019" name="Int. J. Syst. Evol. Microbiol.">
        <title>The Global Catalogue of Microorganisms (GCM) 10K type strain sequencing project: providing services to taxonomists for standard genome sequencing and annotation.</title>
        <authorList>
            <consortium name="The Broad Institute Genomics Platform"/>
            <consortium name="The Broad Institute Genome Sequencing Center for Infectious Disease"/>
            <person name="Wu L."/>
            <person name="Ma J."/>
        </authorList>
    </citation>
    <scope>NUCLEOTIDE SEQUENCE [LARGE SCALE GENOMIC DNA]</scope>
    <source>
        <strain evidence="7 8">JCM 12762</strain>
    </source>
</reference>
<proteinExistence type="inferred from homology"/>
<feature type="domain" description="Fe/B12 periplasmic-binding" evidence="6">
    <location>
        <begin position="61"/>
        <end position="336"/>
    </location>
</feature>
<comment type="similarity">
    <text evidence="2">Belongs to the bacterial solute-binding protein 8 family.</text>
</comment>
<dbReference type="RefSeq" id="WP_343925304.1">
    <property type="nucleotide sequence ID" value="NZ_BAAAKW010000032.1"/>
</dbReference>
<evidence type="ECO:0000313" key="7">
    <source>
        <dbReference type="EMBL" id="GAA1219666.1"/>
    </source>
</evidence>
<dbReference type="PANTHER" id="PTHR30532">
    <property type="entry name" value="IRON III DICITRATE-BINDING PERIPLASMIC PROTEIN"/>
    <property type="match status" value="1"/>
</dbReference>
<feature type="chain" id="PRO_5047047616" evidence="5">
    <location>
        <begin position="25"/>
        <end position="337"/>
    </location>
</feature>
<name>A0ABN1VT71_9MICO</name>
<dbReference type="PROSITE" id="PS50983">
    <property type="entry name" value="FE_B12_PBP"/>
    <property type="match status" value="1"/>
</dbReference>
<dbReference type="Gene3D" id="3.40.50.1980">
    <property type="entry name" value="Nitrogenase molybdenum iron protein domain"/>
    <property type="match status" value="2"/>
</dbReference>